<gene>
    <name evidence="1" type="ORF">VZT92_009307</name>
</gene>
<accession>A0AAW1FIS9</accession>
<sequence>MLKQQMTTETLVCCTVTPALVSDALLLQSCHHTTLRDGHHVMQAVLQSERLFLVSKEVFERLMSSLTQETNRKSSGAHGLCVQCPMITKGPDVRLSHLFSYFRERSRHRALNLNITAAALKRGGDLSPTKRRQLRQSNAALKWIRTLLFRVGSDSEMMTG</sequence>
<dbReference type="EMBL" id="JBCEZU010000067">
    <property type="protein sequence ID" value="KAK9534251.1"/>
    <property type="molecule type" value="Genomic_DNA"/>
</dbReference>
<dbReference type="Proteomes" id="UP001488805">
    <property type="component" value="Unassembled WGS sequence"/>
</dbReference>
<reference evidence="1 2" key="1">
    <citation type="journal article" date="2024" name="Genome Biol. Evol.">
        <title>Chromosome-level genome assembly of the viviparous eelpout Zoarces viviparus.</title>
        <authorList>
            <person name="Fuhrmann N."/>
            <person name="Brasseur M.V."/>
            <person name="Bakowski C.E."/>
            <person name="Podsiadlowski L."/>
            <person name="Prost S."/>
            <person name="Krehenwinkel H."/>
            <person name="Mayer C."/>
        </authorList>
    </citation>
    <scope>NUCLEOTIDE SEQUENCE [LARGE SCALE GENOMIC DNA]</scope>
    <source>
        <strain evidence="1">NO-MEL_2022_Ind0_liver</strain>
    </source>
</reference>
<dbReference type="AlphaFoldDB" id="A0AAW1FIS9"/>
<keyword evidence="2" id="KW-1185">Reference proteome</keyword>
<comment type="caution">
    <text evidence="1">The sequence shown here is derived from an EMBL/GenBank/DDBJ whole genome shotgun (WGS) entry which is preliminary data.</text>
</comment>
<organism evidence="1 2">
    <name type="scientific">Zoarces viviparus</name>
    <name type="common">Viviparous eelpout</name>
    <name type="synonym">Blennius viviparus</name>
    <dbReference type="NCBI Taxonomy" id="48416"/>
    <lineage>
        <taxon>Eukaryota</taxon>
        <taxon>Metazoa</taxon>
        <taxon>Chordata</taxon>
        <taxon>Craniata</taxon>
        <taxon>Vertebrata</taxon>
        <taxon>Euteleostomi</taxon>
        <taxon>Actinopterygii</taxon>
        <taxon>Neopterygii</taxon>
        <taxon>Teleostei</taxon>
        <taxon>Neoteleostei</taxon>
        <taxon>Acanthomorphata</taxon>
        <taxon>Eupercaria</taxon>
        <taxon>Perciformes</taxon>
        <taxon>Cottioidei</taxon>
        <taxon>Zoarcales</taxon>
        <taxon>Zoarcidae</taxon>
        <taxon>Zoarcinae</taxon>
        <taxon>Zoarces</taxon>
    </lineage>
</organism>
<name>A0AAW1FIS9_ZOAVI</name>
<proteinExistence type="predicted"/>
<evidence type="ECO:0000313" key="2">
    <source>
        <dbReference type="Proteomes" id="UP001488805"/>
    </source>
</evidence>
<protein>
    <submittedName>
        <fullName evidence="1">Uncharacterized protein</fullName>
    </submittedName>
</protein>
<evidence type="ECO:0000313" key="1">
    <source>
        <dbReference type="EMBL" id="KAK9534251.1"/>
    </source>
</evidence>